<dbReference type="Pfam" id="PF07690">
    <property type="entry name" value="MFS_1"/>
    <property type="match status" value="2"/>
</dbReference>
<dbReference type="PANTHER" id="PTHR23514:SF3">
    <property type="entry name" value="BYPASS OF STOP CODON PROTEIN 6"/>
    <property type="match status" value="1"/>
</dbReference>
<sequence>MAFIFFNIFVAALIATSIAPLMPIFQEKFGISIFLSSFIPVLNTIGSITFSFVSSFLINKIGIKRLNIISYGFVFFSLVSLAFFKSLEMSLFSFFLLGAGNSILFTTSTTLLTHLENPKFGFLHGFFGLGGILSPIIISMLLRFNISYRFLYILYSLLVILLFIWNFLKEIPFLQRETTVTKTIFKPIFLISILSFLVYAGSEISTVTWASNLFLSFGYSKEKASLFLGIFWFLFTLSRFMMEFFLKLFNERKLISLFSVFSALFLLFTLLFKMYFFFFLFGFSMGCIFPLIQRRANMSLQKEEVGFLNGVTYATTGIGSLLFVSLMGYISNYSISSMFVLPVFGLLVVAIIQLKG</sequence>
<evidence type="ECO:0000259" key="8">
    <source>
        <dbReference type="PROSITE" id="PS50850"/>
    </source>
</evidence>
<reference evidence="9 10" key="1">
    <citation type="submission" date="2015-06" db="EMBL/GenBank/DDBJ databases">
        <title>Genome sequencing of Thermotogales isolates from hydrothermal vents.</title>
        <authorList>
            <person name="Haverkamp T.H."/>
            <person name="Kublanov I.V."/>
            <person name="Nesbo C.L."/>
        </authorList>
    </citation>
    <scope>NUCLEOTIDE SEQUENCE [LARGE SCALE GENOMIC DNA]</scope>
    <source>
        <strain evidence="10">ik275mar</strain>
    </source>
</reference>
<feature type="transmembrane region" description="Helical" evidence="7">
    <location>
        <begin position="66"/>
        <end position="84"/>
    </location>
</feature>
<feature type="domain" description="Major facilitator superfamily (MFS) profile" evidence="8">
    <location>
        <begin position="1"/>
        <end position="356"/>
    </location>
</feature>
<evidence type="ECO:0000313" key="10">
    <source>
        <dbReference type="Proteomes" id="UP000242616"/>
    </source>
</evidence>
<feature type="transmembrane region" description="Helical" evidence="7">
    <location>
        <begin position="150"/>
        <end position="168"/>
    </location>
</feature>
<dbReference type="PROSITE" id="PS50850">
    <property type="entry name" value="MFS"/>
    <property type="match status" value="1"/>
</dbReference>
<evidence type="ECO:0000256" key="5">
    <source>
        <dbReference type="ARBA" id="ARBA00022989"/>
    </source>
</evidence>
<evidence type="ECO:0000256" key="3">
    <source>
        <dbReference type="ARBA" id="ARBA00022448"/>
    </source>
</evidence>
<protein>
    <submittedName>
        <fullName evidence="9">MFS transporter</fullName>
    </submittedName>
</protein>
<dbReference type="Proteomes" id="UP000242616">
    <property type="component" value="Unassembled WGS sequence"/>
</dbReference>
<evidence type="ECO:0000313" key="9">
    <source>
        <dbReference type="EMBL" id="ONN27136.1"/>
    </source>
</evidence>
<feature type="transmembrane region" description="Helical" evidence="7">
    <location>
        <begin position="224"/>
        <end position="242"/>
    </location>
</feature>
<dbReference type="InterPro" id="IPR036259">
    <property type="entry name" value="MFS_trans_sf"/>
</dbReference>
<gene>
    <name evidence="9" type="ORF">XJ44_04945</name>
</gene>
<dbReference type="InterPro" id="IPR011701">
    <property type="entry name" value="MFS"/>
</dbReference>
<dbReference type="SUPFAM" id="SSF103473">
    <property type="entry name" value="MFS general substrate transporter"/>
    <property type="match status" value="1"/>
</dbReference>
<dbReference type="RefSeq" id="WP_075665909.1">
    <property type="nucleotide sequence ID" value="NZ_LBFC01000018.1"/>
</dbReference>
<feature type="transmembrane region" description="Helical" evidence="7">
    <location>
        <begin position="90"/>
        <end position="113"/>
    </location>
</feature>
<feature type="transmembrane region" description="Helical" evidence="7">
    <location>
        <begin position="305"/>
        <end position="329"/>
    </location>
</feature>
<dbReference type="EMBL" id="LBFC01000018">
    <property type="protein sequence ID" value="ONN27136.1"/>
    <property type="molecule type" value="Genomic_DNA"/>
</dbReference>
<feature type="transmembrane region" description="Helical" evidence="7">
    <location>
        <begin position="335"/>
        <end position="354"/>
    </location>
</feature>
<keyword evidence="6 7" id="KW-0472">Membrane</keyword>
<feature type="transmembrane region" description="Helical" evidence="7">
    <location>
        <begin position="31"/>
        <end position="54"/>
    </location>
</feature>
<dbReference type="InterPro" id="IPR020846">
    <property type="entry name" value="MFS_dom"/>
</dbReference>
<feature type="transmembrane region" description="Helical" evidence="7">
    <location>
        <begin position="276"/>
        <end position="293"/>
    </location>
</feature>
<evidence type="ECO:0000256" key="1">
    <source>
        <dbReference type="ARBA" id="ARBA00004127"/>
    </source>
</evidence>
<dbReference type="InterPro" id="IPR001958">
    <property type="entry name" value="Tet-R_TetA/multi-R_MdtG-like"/>
</dbReference>
<comment type="subcellular location">
    <subcellularLocation>
        <location evidence="1">Endomembrane system</location>
        <topology evidence="1">Multi-pass membrane protein</topology>
    </subcellularLocation>
</comment>
<keyword evidence="3" id="KW-0813">Transport</keyword>
<accession>A0ABX3IH33</accession>
<dbReference type="PRINTS" id="PR01035">
    <property type="entry name" value="TCRTETA"/>
</dbReference>
<feature type="transmembrane region" description="Helical" evidence="7">
    <location>
        <begin position="188"/>
        <end position="212"/>
    </location>
</feature>
<dbReference type="PANTHER" id="PTHR23514">
    <property type="entry name" value="BYPASS OF STOP CODON PROTEIN 6"/>
    <property type="match status" value="1"/>
</dbReference>
<organism evidence="9 10">
    <name type="scientific">Thermosipho affectus</name>
    <dbReference type="NCBI Taxonomy" id="660294"/>
    <lineage>
        <taxon>Bacteria</taxon>
        <taxon>Thermotogati</taxon>
        <taxon>Thermotogota</taxon>
        <taxon>Thermotogae</taxon>
        <taxon>Thermotogales</taxon>
        <taxon>Fervidobacteriaceae</taxon>
        <taxon>Thermosipho</taxon>
    </lineage>
</organism>
<evidence type="ECO:0000256" key="4">
    <source>
        <dbReference type="ARBA" id="ARBA00022692"/>
    </source>
</evidence>
<dbReference type="Gene3D" id="1.20.1250.20">
    <property type="entry name" value="MFS general substrate transporter like domains"/>
    <property type="match status" value="2"/>
</dbReference>
<proteinExistence type="inferred from homology"/>
<comment type="similarity">
    <text evidence="2">Belongs to the major facilitator superfamily.</text>
</comment>
<comment type="caution">
    <text evidence="9">The sequence shown here is derived from an EMBL/GenBank/DDBJ whole genome shotgun (WGS) entry which is preliminary data.</text>
</comment>
<keyword evidence="4 7" id="KW-0812">Transmembrane</keyword>
<feature type="transmembrane region" description="Helical" evidence="7">
    <location>
        <begin position="120"/>
        <end position="144"/>
    </location>
</feature>
<feature type="transmembrane region" description="Helical" evidence="7">
    <location>
        <begin position="254"/>
        <end position="270"/>
    </location>
</feature>
<keyword evidence="10" id="KW-1185">Reference proteome</keyword>
<keyword evidence="5 7" id="KW-1133">Transmembrane helix</keyword>
<evidence type="ECO:0000256" key="7">
    <source>
        <dbReference type="SAM" id="Phobius"/>
    </source>
</evidence>
<evidence type="ECO:0000256" key="2">
    <source>
        <dbReference type="ARBA" id="ARBA00008335"/>
    </source>
</evidence>
<name>A0ABX3IH33_9BACT</name>
<evidence type="ECO:0000256" key="6">
    <source>
        <dbReference type="ARBA" id="ARBA00023136"/>
    </source>
</evidence>
<dbReference type="InterPro" id="IPR051788">
    <property type="entry name" value="MFS_Transporter"/>
</dbReference>
<feature type="transmembrane region" description="Helical" evidence="7">
    <location>
        <begin position="5"/>
        <end position="25"/>
    </location>
</feature>